<evidence type="ECO:0000256" key="1">
    <source>
        <dbReference type="SAM" id="MobiDB-lite"/>
    </source>
</evidence>
<dbReference type="Proteomes" id="UP000654075">
    <property type="component" value="Unassembled WGS sequence"/>
</dbReference>
<gene>
    <name evidence="2" type="ORF">PGLA1383_LOCUS37949</name>
</gene>
<evidence type="ECO:0000313" key="2">
    <source>
        <dbReference type="EMBL" id="CAE8620387.1"/>
    </source>
</evidence>
<reference evidence="2" key="1">
    <citation type="submission" date="2021-02" db="EMBL/GenBank/DDBJ databases">
        <authorList>
            <person name="Dougan E. K."/>
            <person name="Rhodes N."/>
            <person name="Thang M."/>
            <person name="Chan C."/>
        </authorList>
    </citation>
    <scope>NUCLEOTIDE SEQUENCE</scope>
</reference>
<sequence>LVAELDSWSVRVKWSMHGSGTSELHARTECFQRQWCKGVPGTTSGLMDDARVTSGATEGTDEPDSGLAHRQLAGGSAQPRRGWQPGSFQRAVTEDLRGG</sequence>
<dbReference type="EMBL" id="CAJNNV010027431">
    <property type="protein sequence ID" value="CAE8620387.1"/>
    <property type="molecule type" value="Genomic_DNA"/>
</dbReference>
<feature type="region of interest" description="Disordered" evidence="1">
    <location>
        <begin position="42"/>
        <end position="99"/>
    </location>
</feature>
<proteinExistence type="predicted"/>
<organism evidence="2 3">
    <name type="scientific">Polarella glacialis</name>
    <name type="common">Dinoflagellate</name>
    <dbReference type="NCBI Taxonomy" id="89957"/>
    <lineage>
        <taxon>Eukaryota</taxon>
        <taxon>Sar</taxon>
        <taxon>Alveolata</taxon>
        <taxon>Dinophyceae</taxon>
        <taxon>Suessiales</taxon>
        <taxon>Suessiaceae</taxon>
        <taxon>Polarella</taxon>
    </lineage>
</organism>
<feature type="non-terminal residue" evidence="2">
    <location>
        <position position="99"/>
    </location>
</feature>
<comment type="caution">
    <text evidence="2">The sequence shown here is derived from an EMBL/GenBank/DDBJ whole genome shotgun (WGS) entry which is preliminary data.</text>
</comment>
<name>A0A813G274_POLGL</name>
<accession>A0A813G274</accession>
<dbReference type="AlphaFoldDB" id="A0A813G274"/>
<keyword evidence="3" id="KW-1185">Reference proteome</keyword>
<evidence type="ECO:0000313" key="3">
    <source>
        <dbReference type="Proteomes" id="UP000654075"/>
    </source>
</evidence>
<protein>
    <submittedName>
        <fullName evidence="2">Uncharacterized protein</fullName>
    </submittedName>
</protein>